<evidence type="ECO:0000256" key="4">
    <source>
        <dbReference type="ARBA" id="ARBA00016461"/>
    </source>
</evidence>
<evidence type="ECO:0000256" key="2">
    <source>
        <dbReference type="ARBA" id="ARBA00004377"/>
    </source>
</evidence>
<keyword evidence="5" id="KW-0813">Transport</keyword>
<comment type="subcellular location">
    <subcellularLocation>
        <location evidence="2">Cell inner membrane</location>
        <topology evidence="2">Single-pass membrane protein</topology>
    </subcellularLocation>
</comment>
<organism evidence="14 15">
    <name type="scientific">Roseospira goensis</name>
    <dbReference type="NCBI Taxonomy" id="391922"/>
    <lineage>
        <taxon>Bacteria</taxon>
        <taxon>Pseudomonadati</taxon>
        <taxon>Pseudomonadota</taxon>
        <taxon>Alphaproteobacteria</taxon>
        <taxon>Rhodospirillales</taxon>
        <taxon>Rhodospirillaceae</taxon>
        <taxon>Roseospira</taxon>
    </lineage>
</organism>
<comment type="function">
    <text evidence="1">Required for the export of heme to the periplasm for the biogenesis of c-type cytochromes.</text>
</comment>
<proteinExistence type="inferred from homology"/>
<evidence type="ECO:0000256" key="10">
    <source>
        <dbReference type="ARBA" id="ARBA00022989"/>
    </source>
</evidence>
<feature type="region of interest" description="Disordered" evidence="12">
    <location>
        <begin position="46"/>
        <end position="109"/>
    </location>
</feature>
<dbReference type="AlphaFoldDB" id="A0A7W6RZW7"/>
<dbReference type="GO" id="GO:0017004">
    <property type="term" value="P:cytochrome complex assembly"/>
    <property type="evidence" value="ECO:0007669"/>
    <property type="project" value="UniProtKB-KW"/>
</dbReference>
<evidence type="ECO:0000256" key="3">
    <source>
        <dbReference type="ARBA" id="ARBA00008741"/>
    </source>
</evidence>
<evidence type="ECO:0000256" key="11">
    <source>
        <dbReference type="ARBA" id="ARBA00023136"/>
    </source>
</evidence>
<keyword evidence="7" id="KW-0997">Cell inner membrane</keyword>
<keyword evidence="9" id="KW-0201">Cytochrome c-type biogenesis</keyword>
<accession>A0A7W6RZW7</accession>
<evidence type="ECO:0000256" key="12">
    <source>
        <dbReference type="SAM" id="MobiDB-lite"/>
    </source>
</evidence>
<evidence type="ECO:0000256" key="7">
    <source>
        <dbReference type="ARBA" id="ARBA00022519"/>
    </source>
</evidence>
<evidence type="ECO:0000256" key="9">
    <source>
        <dbReference type="ARBA" id="ARBA00022748"/>
    </source>
</evidence>
<comment type="similarity">
    <text evidence="3">Belongs to the CcmD/CycX/HelD family.</text>
</comment>
<evidence type="ECO:0000313" key="14">
    <source>
        <dbReference type="EMBL" id="MBB4286298.1"/>
    </source>
</evidence>
<evidence type="ECO:0000256" key="1">
    <source>
        <dbReference type="ARBA" id="ARBA00002442"/>
    </source>
</evidence>
<evidence type="ECO:0000256" key="5">
    <source>
        <dbReference type="ARBA" id="ARBA00022448"/>
    </source>
</evidence>
<dbReference type="GO" id="GO:0015886">
    <property type="term" value="P:heme transport"/>
    <property type="evidence" value="ECO:0007669"/>
    <property type="project" value="InterPro"/>
</dbReference>
<evidence type="ECO:0000256" key="6">
    <source>
        <dbReference type="ARBA" id="ARBA00022475"/>
    </source>
</evidence>
<reference evidence="14 15" key="1">
    <citation type="submission" date="2020-08" db="EMBL/GenBank/DDBJ databases">
        <title>Genome sequencing of Purple Non-Sulfur Bacteria from various extreme environments.</title>
        <authorList>
            <person name="Mayer M."/>
        </authorList>
    </citation>
    <scope>NUCLEOTIDE SEQUENCE [LARGE SCALE GENOMIC DNA]</scope>
    <source>
        <strain evidence="14 15">JA135</strain>
    </source>
</reference>
<keyword evidence="15" id="KW-1185">Reference proteome</keyword>
<feature type="compositionally biased region" description="Low complexity" evidence="12">
    <location>
        <begin position="46"/>
        <end position="86"/>
    </location>
</feature>
<keyword evidence="10 13" id="KW-1133">Transmembrane helix</keyword>
<dbReference type="InterPro" id="IPR007078">
    <property type="entry name" value="Haem_export_protD_CcmD"/>
</dbReference>
<dbReference type="Pfam" id="PF04995">
    <property type="entry name" value="CcmD"/>
    <property type="match status" value="1"/>
</dbReference>
<keyword evidence="6" id="KW-1003">Cell membrane</keyword>
<gene>
    <name evidence="14" type="ORF">GGD88_002027</name>
</gene>
<keyword evidence="11 13" id="KW-0472">Membrane</keyword>
<evidence type="ECO:0000256" key="13">
    <source>
        <dbReference type="SAM" id="Phobius"/>
    </source>
</evidence>
<comment type="caution">
    <text evidence="14">The sequence shown here is derived from an EMBL/GenBank/DDBJ whole genome shotgun (WGS) entry which is preliminary data.</text>
</comment>
<protein>
    <recommendedName>
        <fullName evidence="4">Heme exporter protein D</fullName>
    </recommendedName>
</protein>
<feature type="compositionally biased region" description="Basic and acidic residues" evidence="12">
    <location>
        <begin position="87"/>
        <end position="96"/>
    </location>
</feature>
<feature type="transmembrane region" description="Helical" evidence="13">
    <location>
        <begin position="12"/>
        <end position="31"/>
    </location>
</feature>
<dbReference type="Proteomes" id="UP000555728">
    <property type="component" value="Unassembled WGS sequence"/>
</dbReference>
<dbReference type="RefSeq" id="WP_184435012.1">
    <property type="nucleotide sequence ID" value="NZ_JACIGI010000015.1"/>
</dbReference>
<evidence type="ECO:0000313" key="15">
    <source>
        <dbReference type="Proteomes" id="UP000555728"/>
    </source>
</evidence>
<name>A0A7W6RZW7_9PROT</name>
<dbReference type="NCBIfam" id="TIGR03141">
    <property type="entry name" value="cytochro_ccmD"/>
    <property type="match status" value="1"/>
</dbReference>
<evidence type="ECO:0000256" key="8">
    <source>
        <dbReference type="ARBA" id="ARBA00022692"/>
    </source>
</evidence>
<dbReference type="GO" id="GO:0005886">
    <property type="term" value="C:plasma membrane"/>
    <property type="evidence" value="ECO:0007669"/>
    <property type="project" value="UniProtKB-SubCell"/>
</dbReference>
<dbReference type="EMBL" id="JACIGI010000015">
    <property type="protein sequence ID" value="MBB4286298.1"/>
    <property type="molecule type" value="Genomic_DNA"/>
</dbReference>
<sequence length="109" mass="11300">MTYLNMDGYAAFVWPSYGIAGVVMVALFVAVRAGLRRDERTLDQLRAATGGRRRAAGAAHRAGPDQGTGDSGAAAAAPPRTTTDPGGPERERHGDALDDATYPSDGGRA</sequence>
<keyword evidence="8 13" id="KW-0812">Transmembrane</keyword>